<comment type="caution">
    <text evidence="2">The sequence shown here is derived from an EMBL/GenBank/DDBJ whole genome shotgun (WGS) entry which is preliminary data.</text>
</comment>
<accession>A0A8J4QD85</accession>
<gene>
    <name evidence="2" type="ORF">CMV_022797</name>
</gene>
<dbReference type="Pfam" id="PF23622">
    <property type="entry name" value="LRR_At1g61320_AtMIF1"/>
    <property type="match status" value="1"/>
</dbReference>
<dbReference type="InterPro" id="IPR036047">
    <property type="entry name" value="F-box-like_dom_sf"/>
</dbReference>
<dbReference type="SMART" id="SM00579">
    <property type="entry name" value="FBD"/>
    <property type="match status" value="1"/>
</dbReference>
<dbReference type="InterPro" id="IPR032675">
    <property type="entry name" value="LRR_dom_sf"/>
</dbReference>
<dbReference type="PANTHER" id="PTHR31900:SF34">
    <property type="entry name" value="EMB|CAB62440.1-RELATED"/>
    <property type="match status" value="1"/>
</dbReference>
<dbReference type="InterPro" id="IPR001810">
    <property type="entry name" value="F-box_dom"/>
</dbReference>
<sequence length="480" mass="55196">MAESTSILSKPTDPNEATVVEDKISNLPDSLLCHILSFLTTKEAVVTSILSSRWKTLWILVPKLDFHSDEFAEIFSSDEEEQSPNHHHHHQHQWNNNGYRFTFAHIVSRVWALRSRSRSNAYPIKHFRLYWLSADPIHVDSWVRAAISPDLEELDLLITPPKPFNLPSTLFNYAKSLLVLKLKEGIIVNPPSSSFGFPSLKTLLLHRVRYANRDSFSKLLSCCPVLQNLHVQSYVGAIYTNFKIIVPTLKTLHLYIPRLLRHYKLEINAPALECLYFRGYIIEDLLLGNLSNLVEADVGVGVDFDDSEDYGNRVRGFIGELSNVKSLHLDSFLTLCLCYATESDLPMFHNLAFLYFKAGACLWHVLPHLLHRAPNLTVLVFEKEFEEFYVCDKEDTSIIKWMSYEDVPICISSHLKTFHFIGFKGLTYELEFVGHILKTARFLKTMTISSADIDSEEKFRVLKELLMLPRESRTCQIAFN</sequence>
<evidence type="ECO:0000313" key="3">
    <source>
        <dbReference type="Proteomes" id="UP000737018"/>
    </source>
</evidence>
<dbReference type="CDD" id="cd22160">
    <property type="entry name" value="F-box_AtFBL13-like"/>
    <property type="match status" value="1"/>
</dbReference>
<dbReference type="Proteomes" id="UP000737018">
    <property type="component" value="Unassembled WGS sequence"/>
</dbReference>
<dbReference type="SUPFAM" id="SSF81383">
    <property type="entry name" value="F-box domain"/>
    <property type="match status" value="1"/>
</dbReference>
<dbReference type="InterPro" id="IPR053781">
    <property type="entry name" value="F-box_AtFBL13-like"/>
</dbReference>
<dbReference type="InterPro" id="IPR050232">
    <property type="entry name" value="FBL13/AtMIF1-like"/>
</dbReference>
<protein>
    <recommendedName>
        <fullName evidence="1">F-box domain-containing protein</fullName>
    </recommendedName>
</protein>
<reference evidence="2" key="1">
    <citation type="submission" date="2020-03" db="EMBL/GenBank/DDBJ databases">
        <title>Castanea mollissima Vanexum genome sequencing.</title>
        <authorList>
            <person name="Staton M."/>
        </authorList>
    </citation>
    <scope>NUCLEOTIDE SEQUENCE</scope>
    <source>
        <tissue evidence="2">Leaf</tissue>
    </source>
</reference>
<dbReference type="EMBL" id="JRKL02004882">
    <property type="protein sequence ID" value="KAF3951570.1"/>
    <property type="molecule type" value="Genomic_DNA"/>
</dbReference>
<dbReference type="OrthoDB" id="612216at2759"/>
<dbReference type="AlphaFoldDB" id="A0A8J4QD85"/>
<dbReference type="PANTHER" id="PTHR31900">
    <property type="entry name" value="F-BOX/RNI SUPERFAMILY PROTEIN-RELATED"/>
    <property type="match status" value="1"/>
</dbReference>
<feature type="domain" description="F-box" evidence="1">
    <location>
        <begin position="21"/>
        <end position="74"/>
    </location>
</feature>
<dbReference type="InterPro" id="IPR006566">
    <property type="entry name" value="FBD"/>
</dbReference>
<dbReference type="PROSITE" id="PS50181">
    <property type="entry name" value="FBOX"/>
    <property type="match status" value="1"/>
</dbReference>
<evidence type="ECO:0000313" key="2">
    <source>
        <dbReference type="EMBL" id="KAF3951570.1"/>
    </source>
</evidence>
<dbReference type="SUPFAM" id="SSF52047">
    <property type="entry name" value="RNI-like"/>
    <property type="match status" value="1"/>
</dbReference>
<name>A0A8J4QD85_9ROSI</name>
<keyword evidence="3" id="KW-1185">Reference proteome</keyword>
<dbReference type="InterPro" id="IPR055357">
    <property type="entry name" value="LRR_At1g61320_AtMIF1"/>
</dbReference>
<dbReference type="Gene3D" id="3.80.10.10">
    <property type="entry name" value="Ribonuclease Inhibitor"/>
    <property type="match status" value="1"/>
</dbReference>
<organism evidence="2 3">
    <name type="scientific">Castanea mollissima</name>
    <name type="common">Chinese chestnut</name>
    <dbReference type="NCBI Taxonomy" id="60419"/>
    <lineage>
        <taxon>Eukaryota</taxon>
        <taxon>Viridiplantae</taxon>
        <taxon>Streptophyta</taxon>
        <taxon>Embryophyta</taxon>
        <taxon>Tracheophyta</taxon>
        <taxon>Spermatophyta</taxon>
        <taxon>Magnoliopsida</taxon>
        <taxon>eudicotyledons</taxon>
        <taxon>Gunneridae</taxon>
        <taxon>Pentapetalae</taxon>
        <taxon>rosids</taxon>
        <taxon>fabids</taxon>
        <taxon>Fagales</taxon>
        <taxon>Fagaceae</taxon>
        <taxon>Castanea</taxon>
    </lineage>
</organism>
<proteinExistence type="predicted"/>
<evidence type="ECO:0000259" key="1">
    <source>
        <dbReference type="PROSITE" id="PS50181"/>
    </source>
</evidence>
<dbReference type="Pfam" id="PF00646">
    <property type="entry name" value="F-box"/>
    <property type="match status" value="1"/>
</dbReference>
<dbReference type="Gene3D" id="1.20.1280.50">
    <property type="match status" value="1"/>
</dbReference>